<sequence length="47" mass="4871">MQRGDGAYQDLSDCVHGYLRTSDGTSWTTVQEVPQAAGPSGAATLTA</sequence>
<evidence type="ECO:0000313" key="1">
    <source>
        <dbReference type="EMBL" id="GHB53117.1"/>
    </source>
</evidence>
<keyword evidence="2" id="KW-1185">Reference proteome</keyword>
<accession>A0ABQ3ESX2</accession>
<comment type="caution">
    <text evidence="1">The sequence shown here is derived from an EMBL/GenBank/DDBJ whole genome shotgun (WGS) entry which is preliminary data.</text>
</comment>
<proteinExistence type="predicted"/>
<reference evidence="2" key="1">
    <citation type="journal article" date="2019" name="Int. J. Syst. Evol. Microbiol.">
        <title>The Global Catalogue of Microorganisms (GCM) 10K type strain sequencing project: providing services to taxonomists for standard genome sequencing and annotation.</title>
        <authorList>
            <consortium name="The Broad Institute Genomics Platform"/>
            <consortium name="The Broad Institute Genome Sequencing Center for Infectious Disease"/>
            <person name="Wu L."/>
            <person name="Ma J."/>
        </authorList>
    </citation>
    <scope>NUCLEOTIDE SEQUENCE [LARGE SCALE GENOMIC DNA]</scope>
    <source>
        <strain evidence="2">JCM 4738</strain>
    </source>
</reference>
<dbReference type="EMBL" id="BMVP01000003">
    <property type="protein sequence ID" value="GHB53117.1"/>
    <property type="molecule type" value="Genomic_DNA"/>
</dbReference>
<name>A0ABQ3ESX2_9ACTN</name>
<protein>
    <submittedName>
        <fullName evidence="1">Uncharacterized protein</fullName>
    </submittedName>
</protein>
<gene>
    <name evidence="1" type="ORF">GCM10010347_23870</name>
</gene>
<evidence type="ECO:0000313" key="2">
    <source>
        <dbReference type="Proteomes" id="UP000642673"/>
    </source>
</evidence>
<organism evidence="1 2">
    <name type="scientific">Streptomyces cirratus</name>
    <dbReference type="NCBI Taxonomy" id="68187"/>
    <lineage>
        <taxon>Bacteria</taxon>
        <taxon>Bacillati</taxon>
        <taxon>Actinomycetota</taxon>
        <taxon>Actinomycetes</taxon>
        <taxon>Kitasatosporales</taxon>
        <taxon>Streptomycetaceae</taxon>
        <taxon>Streptomyces</taxon>
    </lineage>
</organism>
<dbReference type="Proteomes" id="UP000642673">
    <property type="component" value="Unassembled WGS sequence"/>
</dbReference>